<dbReference type="Proteomes" id="UP000297280">
    <property type="component" value="Unassembled WGS sequence"/>
</dbReference>
<proteinExistence type="predicted"/>
<gene>
    <name evidence="1" type="ORF">BPOR_0460g00010</name>
</gene>
<accession>A0A4Z1KRR3</accession>
<evidence type="ECO:0008006" key="3">
    <source>
        <dbReference type="Google" id="ProtNLM"/>
    </source>
</evidence>
<keyword evidence="2" id="KW-1185">Reference proteome</keyword>
<organism evidence="1 2">
    <name type="scientific">Botrytis porri</name>
    <dbReference type="NCBI Taxonomy" id="87229"/>
    <lineage>
        <taxon>Eukaryota</taxon>
        <taxon>Fungi</taxon>
        <taxon>Dikarya</taxon>
        <taxon>Ascomycota</taxon>
        <taxon>Pezizomycotina</taxon>
        <taxon>Leotiomycetes</taxon>
        <taxon>Helotiales</taxon>
        <taxon>Sclerotiniaceae</taxon>
        <taxon>Botrytis</taxon>
    </lineage>
</organism>
<comment type="caution">
    <text evidence="1">The sequence shown here is derived from an EMBL/GenBank/DDBJ whole genome shotgun (WGS) entry which is preliminary data.</text>
</comment>
<sequence length="199" mass="22237">MHEASQPGGILEDSKWWRVSMTNHDFLLAAMIMCLDLNTNQRTDPRRGGMSYCAVAEKKKLEALIRARDIWKEVEGKCKDSKPAVDILGSLIQRLTVKVQNNVVLDLNPDCVKQPPIVATMNQADAEVLGNAVPMYTDISVPTMFTTQDDSFNDISMIPENMFDTEGIFGTFGEQVDVPGDFDRMSYISPYAITSYMAD</sequence>
<evidence type="ECO:0000313" key="2">
    <source>
        <dbReference type="Proteomes" id="UP000297280"/>
    </source>
</evidence>
<protein>
    <recommendedName>
        <fullName evidence="3">Transcription factor domain-containing protein</fullName>
    </recommendedName>
</protein>
<evidence type="ECO:0000313" key="1">
    <source>
        <dbReference type="EMBL" id="TGO84825.1"/>
    </source>
</evidence>
<dbReference type="EMBL" id="PQXO01000459">
    <property type="protein sequence ID" value="TGO84825.1"/>
    <property type="molecule type" value="Genomic_DNA"/>
</dbReference>
<reference evidence="1 2" key="1">
    <citation type="submission" date="2017-12" db="EMBL/GenBank/DDBJ databases">
        <title>Comparative genomics of Botrytis spp.</title>
        <authorList>
            <person name="Valero-Jimenez C.A."/>
            <person name="Tapia P."/>
            <person name="Veloso J."/>
            <person name="Silva-Moreno E."/>
            <person name="Staats M."/>
            <person name="Valdes J.H."/>
            <person name="Van Kan J.A.L."/>
        </authorList>
    </citation>
    <scope>NUCLEOTIDE SEQUENCE [LARGE SCALE GENOMIC DNA]</scope>
    <source>
        <strain evidence="1 2">MUCL3349</strain>
    </source>
</reference>
<dbReference type="STRING" id="87229.A0A4Z1KRR3"/>
<name>A0A4Z1KRR3_9HELO</name>
<dbReference type="AlphaFoldDB" id="A0A4Z1KRR3"/>